<protein>
    <submittedName>
        <fullName evidence="3">Uncharacterized protein</fullName>
    </submittedName>
</protein>
<evidence type="ECO:0000313" key="4">
    <source>
        <dbReference type="Proteomes" id="UP001209570"/>
    </source>
</evidence>
<comment type="similarity">
    <text evidence="1">Belongs to the glyceraldehyde-3-phosphate dehydrogenase family.</text>
</comment>
<organism evidence="3 4">
    <name type="scientific">Pythium insidiosum</name>
    <name type="common">Pythiosis disease agent</name>
    <dbReference type="NCBI Taxonomy" id="114742"/>
    <lineage>
        <taxon>Eukaryota</taxon>
        <taxon>Sar</taxon>
        <taxon>Stramenopiles</taxon>
        <taxon>Oomycota</taxon>
        <taxon>Peronosporomycetes</taxon>
        <taxon>Pythiales</taxon>
        <taxon>Pythiaceae</taxon>
        <taxon>Pythium</taxon>
    </lineage>
</organism>
<dbReference type="AlphaFoldDB" id="A0AAD5L430"/>
<evidence type="ECO:0000313" key="3">
    <source>
        <dbReference type="EMBL" id="KAJ0388732.1"/>
    </source>
</evidence>
<sequence length="90" mass="10195">MWWRAGHGEGQSIIPVRPRPWARYSLRQATGMAFRVRTPNVLVVNLTYGDQGRHTEDEIVPSDFLHDKRSSIFDANAGISLNGIYVKLIS</sequence>
<dbReference type="PANTHER" id="PTHR10836">
    <property type="entry name" value="GLYCERALDEHYDE 3-PHOSPHATE DEHYDROGENASE"/>
    <property type="match status" value="1"/>
</dbReference>
<dbReference type="GO" id="GO:0004365">
    <property type="term" value="F:glyceraldehyde-3-phosphate dehydrogenase (NAD+) (phosphorylating) activity"/>
    <property type="evidence" value="ECO:0007669"/>
    <property type="project" value="TreeGrafter"/>
</dbReference>
<dbReference type="PANTHER" id="PTHR10836:SF76">
    <property type="entry name" value="GLYCERALDEHYDE-3-PHOSPHATE DEHYDROGENASE-RELATED"/>
    <property type="match status" value="1"/>
</dbReference>
<dbReference type="SUPFAM" id="SSF55347">
    <property type="entry name" value="Glyceraldehyde-3-phosphate dehydrogenase-like, C-terminal domain"/>
    <property type="match status" value="1"/>
</dbReference>
<accession>A0AAD5L430</accession>
<dbReference type="GO" id="GO:0005829">
    <property type="term" value="C:cytosol"/>
    <property type="evidence" value="ECO:0007669"/>
    <property type="project" value="TreeGrafter"/>
</dbReference>
<dbReference type="EMBL" id="JAKCXM010006838">
    <property type="protein sequence ID" value="KAJ0388732.1"/>
    <property type="molecule type" value="Genomic_DNA"/>
</dbReference>
<dbReference type="Gene3D" id="3.30.360.10">
    <property type="entry name" value="Dihydrodipicolinate Reductase, domain 2"/>
    <property type="match status" value="1"/>
</dbReference>
<dbReference type="InterPro" id="IPR020831">
    <property type="entry name" value="GlycerAld/Erythrose_P_DH"/>
</dbReference>
<evidence type="ECO:0000256" key="2">
    <source>
        <dbReference type="ARBA" id="ARBA00023002"/>
    </source>
</evidence>
<proteinExistence type="inferred from homology"/>
<comment type="caution">
    <text evidence="3">The sequence shown here is derived from an EMBL/GenBank/DDBJ whole genome shotgun (WGS) entry which is preliminary data.</text>
</comment>
<dbReference type="Proteomes" id="UP001209570">
    <property type="component" value="Unassembled WGS sequence"/>
</dbReference>
<evidence type="ECO:0000256" key="1">
    <source>
        <dbReference type="ARBA" id="ARBA00007406"/>
    </source>
</evidence>
<gene>
    <name evidence="3" type="ORF">P43SY_011852</name>
</gene>
<keyword evidence="4" id="KW-1185">Reference proteome</keyword>
<name>A0AAD5L430_PYTIN</name>
<keyword evidence="2" id="KW-0560">Oxidoreductase</keyword>
<reference evidence="3" key="1">
    <citation type="submission" date="2021-12" db="EMBL/GenBank/DDBJ databases">
        <title>Prjna785345.</title>
        <authorList>
            <person name="Rujirawat T."/>
            <person name="Krajaejun T."/>
        </authorList>
    </citation>
    <scope>NUCLEOTIDE SEQUENCE</scope>
    <source>
        <strain evidence="3">Pi057C3</strain>
    </source>
</reference>
<dbReference type="GO" id="GO:0006096">
    <property type="term" value="P:glycolytic process"/>
    <property type="evidence" value="ECO:0007669"/>
    <property type="project" value="TreeGrafter"/>
</dbReference>